<reference evidence="3 4" key="1">
    <citation type="journal article" date="2013" name="Genome Announc.">
        <title>Draft Genome Sequence of the Methanotrophic Gammaproteobacterium Methyloglobulus morosus DSM 22980 Strain KoM1.</title>
        <authorList>
            <person name="Poehlein A."/>
            <person name="Deutzmann J.S."/>
            <person name="Daniel R."/>
            <person name="Simeonova D.D."/>
        </authorList>
    </citation>
    <scope>NUCLEOTIDE SEQUENCE [LARGE SCALE GENOMIC DNA]</scope>
    <source>
        <strain evidence="3 4">KoM1</strain>
    </source>
</reference>
<evidence type="ECO:0008006" key="5">
    <source>
        <dbReference type="Google" id="ProtNLM"/>
    </source>
</evidence>
<protein>
    <recommendedName>
        <fullName evidence="5">DUF3761 domain-containing protein</fullName>
    </recommendedName>
</protein>
<dbReference type="STRING" id="1116472.MGMO_138c00380"/>
<dbReference type="OrthoDB" id="8781863at2"/>
<feature type="region of interest" description="Disordered" evidence="1">
    <location>
        <begin position="189"/>
        <end position="228"/>
    </location>
</feature>
<evidence type="ECO:0000256" key="1">
    <source>
        <dbReference type="SAM" id="MobiDB-lite"/>
    </source>
</evidence>
<keyword evidence="2" id="KW-0732">Signal</keyword>
<keyword evidence="4" id="KW-1185">Reference proteome</keyword>
<accession>V5B7G7</accession>
<feature type="compositionally biased region" description="Low complexity" evidence="1">
    <location>
        <begin position="193"/>
        <end position="217"/>
    </location>
</feature>
<dbReference type="EMBL" id="AYLO01000128">
    <property type="protein sequence ID" value="ESS69200.1"/>
    <property type="molecule type" value="Genomic_DNA"/>
</dbReference>
<evidence type="ECO:0000313" key="3">
    <source>
        <dbReference type="EMBL" id="ESS69200.1"/>
    </source>
</evidence>
<name>V5B7G7_9GAMM</name>
<feature type="chain" id="PRO_5004731373" description="DUF3761 domain-containing protein" evidence="2">
    <location>
        <begin position="22"/>
        <end position="284"/>
    </location>
</feature>
<feature type="signal peptide" evidence="2">
    <location>
        <begin position="1"/>
        <end position="21"/>
    </location>
</feature>
<proteinExistence type="predicted"/>
<evidence type="ECO:0000256" key="2">
    <source>
        <dbReference type="SAM" id="SignalP"/>
    </source>
</evidence>
<dbReference type="eggNOG" id="COG1555">
    <property type="taxonomic scope" value="Bacteria"/>
</dbReference>
<sequence>MKIQSLLMVSIICFFCTGAFAEQAATAEPSAAVTGLCKDGSSYTGASKKGACRGHKGVKEWYGDKAATAPSTPTAAPAAEKAAPAASADGAATGLCKDGTPYTGASKKGACRGHKGIKEWYADKKAPAASEAAPVAATPAATAAPVAAAAATNGVATGLCKDGTEYTGASKRGACRGHKGVKEWYADKKEPAAESAAPTATPAAAVPAATTPTTTPAKEAKPAVETPAQVAPAAGSGKVWVNTHSKIYHCEGSKFYGKTKEGEYMSEADAQAKGYAANRKKVCN</sequence>
<comment type="caution">
    <text evidence="3">The sequence shown here is derived from an EMBL/GenBank/DDBJ whole genome shotgun (WGS) entry which is preliminary data.</text>
</comment>
<dbReference type="RefSeq" id="WP_023496098.1">
    <property type="nucleotide sequence ID" value="NZ_AYLO01000128.1"/>
</dbReference>
<organism evidence="3 4">
    <name type="scientific">Methyloglobulus morosus KoM1</name>
    <dbReference type="NCBI Taxonomy" id="1116472"/>
    <lineage>
        <taxon>Bacteria</taxon>
        <taxon>Pseudomonadati</taxon>
        <taxon>Pseudomonadota</taxon>
        <taxon>Gammaproteobacteria</taxon>
        <taxon>Methylococcales</taxon>
        <taxon>Methylococcaceae</taxon>
        <taxon>Methyloglobulus</taxon>
    </lineage>
</organism>
<evidence type="ECO:0000313" key="4">
    <source>
        <dbReference type="Proteomes" id="UP000017842"/>
    </source>
</evidence>
<dbReference type="Proteomes" id="UP000017842">
    <property type="component" value="Unassembled WGS sequence"/>
</dbReference>
<gene>
    <name evidence="3" type="ORF">MGMO_138c00380</name>
</gene>
<dbReference type="AlphaFoldDB" id="V5B7G7"/>